<keyword evidence="4" id="KW-1185">Reference proteome</keyword>
<proteinExistence type="inferred from homology"/>
<dbReference type="InterPro" id="IPR006016">
    <property type="entry name" value="UspA"/>
</dbReference>
<dbReference type="AlphaFoldDB" id="B4VPC7"/>
<reference evidence="3 4" key="1">
    <citation type="submission" date="2008-07" db="EMBL/GenBank/DDBJ databases">
        <authorList>
            <person name="Tandeau de Marsac N."/>
            <person name="Ferriera S."/>
            <person name="Johnson J."/>
            <person name="Kravitz S."/>
            <person name="Beeson K."/>
            <person name="Sutton G."/>
            <person name="Rogers Y.-H."/>
            <person name="Friedman R."/>
            <person name="Frazier M."/>
            <person name="Venter J.C."/>
        </authorList>
    </citation>
    <scope>NUCLEOTIDE SEQUENCE [LARGE SCALE GENOMIC DNA]</scope>
    <source>
        <strain evidence="3 4">PCC 7420</strain>
    </source>
</reference>
<dbReference type="Gene3D" id="3.40.50.620">
    <property type="entry name" value="HUPs"/>
    <property type="match status" value="1"/>
</dbReference>
<dbReference type="Pfam" id="PF00582">
    <property type="entry name" value="Usp"/>
    <property type="match status" value="1"/>
</dbReference>
<evidence type="ECO:0000313" key="4">
    <source>
        <dbReference type="Proteomes" id="UP000003835"/>
    </source>
</evidence>
<dbReference type="InterPro" id="IPR006015">
    <property type="entry name" value="Universal_stress_UspA"/>
</dbReference>
<dbReference type="SUPFAM" id="SSF52402">
    <property type="entry name" value="Adenine nucleotide alpha hydrolases-like"/>
    <property type="match status" value="1"/>
</dbReference>
<accession>B4VPC7</accession>
<dbReference type="CDD" id="cd00293">
    <property type="entry name" value="USP-like"/>
    <property type="match status" value="1"/>
</dbReference>
<dbReference type="HOGENOM" id="CLU_049301_16_1_3"/>
<sequence>MFEKMLVAIDTSGMGDHVFDQALELAKAVKGHLLLLHVLSPEEDTSPGMPGFSDADYYPWRLDDVNIAYRKQWDEFESECLEILRSRTDEATTAGVSAEFTQVPGSPGETICKVAKNWQADLIVIGHRGLSGLSELILGSASNYVLHHAPCSVLTVQLPTVKTS</sequence>
<dbReference type="RefSeq" id="WP_006100643.1">
    <property type="nucleotide sequence ID" value="NZ_DS989847.1"/>
</dbReference>
<organism evidence="3 4">
    <name type="scientific">Coleofasciculus chthonoplastes PCC 7420</name>
    <dbReference type="NCBI Taxonomy" id="118168"/>
    <lineage>
        <taxon>Bacteria</taxon>
        <taxon>Bacillati</taxon>
        <taxon>Cyanobacteriota</taxon>
        <taxon>Cyanophyceae</taxon>
        <taxon>Coleofasciculales</taxon>
        <taxon>Coleofasciculaceae</taxon>
        <taxon>Coleofasciculus</taxon>
    </lineage>
</organism>
<dbReference type="EMBL" id="DS989847">
    <property type="protein sequence ID" value="EDX76155.1"/>
    <property type="molecule type" value="Genomic_DNA"/>
</dbReference>
<dbReference type="PANTHER" id="PTHR46268">
    <property type="entry name" value="STRESS RESPONSE PROTEIN NHAX"/>
    <property type="match status" value="1"/>
</dbReference>
<feature type="domain" description="UspA" evidence="2">
    <location>
        <begin position="1"/>
        <end position="156"/>
    </location>
</feature>
<dbReference type="eggNOG" id="COG0589">
    <property type="taxonomic scope" value="Bacteria"/>
</dbReference>
<name>B4VPC7_9CYAN</name>
<evidence type="ECO:0000259" key="2">
    <source>
        <dbReference type="Pfam" id="PF00582"/>
    </source>
</evidence>
<gene>
    <name evidence="3" type="ORF">MC7420_5589</name>
</gene>
<dbReference type="InterPro" id="IPR014729">
    <property type="entry name" value="Rossmann-like_a/b/a_fold"/>
</dbReference>
<evidence type="ECO:0000313" key="3">
    <source>
        <dbReference type="EMBL" id="EDX76155.1"/>
    </source>
</evidence>
<dbReference type="OrthoDB" id="516822at2"/>
<protein>
    <submittedName>
        <fullName evidence="3">Universal stress protein family, putative</fullName>
    </submittedName>
</protein>
<dbReference type="PRINTS" id="PR01438">
    <property type="entry name" value="UNVRSLSTRESS"/>
</dbReference>
<comment type="similarity">
    <text evidence="1">Belongs to the universal stress protein A family.</text>
</comment>
<evidence type="ECO:0000256" key="1">
    <source>
        <dbReference type="ARBA" id="ARBA00008791"/>
    </source>
</evidence>
<dbReference type="Proteomes" id="UP000003835">
    <property type="component" value="Unassembled WGS sequence"/>
</dbReference>
<dbReference type="PANTHER" id="PTHR46268:SF8">
    <property type="entry name" value="UNIVERSAL STRESS PROTEIN SLL1388"/>
    <property type="match status" value="1"/>
</dbReference>
<dbReference type="STRING" id="118168.MC7420_5589"/>